<evidence type="ECO:0000313" key="2">
    <source>
        <dbReference type="Proteomes" id="UP001157006"/>
    </source>
</evidence>
<gene>
    <name evidence="1" type="ORF">VFH_IV120680</name>
</gene>
<name>A0AAV1AFD9_VICFA</name>
<protein>
    <submittedName>
        <fullName evidence="1">Uncharacterized protein</fullName>
    </submittedName>
</protein>
<sequence length="130" mass="14542">MMMNPLPDIDKAFPLVIQQERELDNFASVVAPAASNFEESVAFQVHTNSGNYNNKSNTFKGKNQSNNGARGHSRICTHCGKQTTQLKLSLLNMVFHQDSETKANSRAMAMANKEVLQLIMHQKLLSKIHL</sequence>
<keyword evidence="2" id="KW-1185">Reference proteome</keyword>
<proteinExistence type="predicted"/>
<dbReference type="Proteomes" id="UP001157006">
    <property type="component" value="Chromosome 4"/>
</dbReference>
<accession>A0AAV1AFD9</accession>
<reference evidence="1 2" key="1">
    <citation type="submission" date="2023-01" db="EMBL/GenBank/DDBJ databases">
        <authorList>
            <person name="Kreplak J."/>
        </authorList>
    </citation>
    <scope>NUCLEOTIDE SEQUENCE [LARGE SCALE GENOMIC DNA]</scope>
</reference>
<organism evidence="1 2">
    <name type="scientific">Vicia faba</name>
    <name type="common">Broad bean</name>
    <name type="synonym">Faba vulgaris</name>
    <dbReference type="NCBI Taxonomy" id="3906"/>
    <lineage>
        <taxon>Eukaryota</taxon>
        <taxon>Viridiplantae</taxon>
        <taxon>Streptophyta</taxon>
        <taxon>Embryophyta</taxon>
        <taxon>Tracheophyta</taxon>
        <taxon>Spermatophyta</taxon>
        <taxon>Magnoliopsida</taxon>
        <taxon>eudicotyledons</taxon>
        <taxon>Gunneridae</taxon>
        <taxon>Pentapetalae</taxon>
        <taxon>rosids</taxon>
        <taxon>fabids</taxon>
        <taxon>Fabales</taxon>
        <taxon>Fabaceae</taxon>
        <taxon>Papilionoideae</taxon>
        <taxon>50 kb inversion clade</taxon>
        <taxon>NPAAA clade</taxon>
        <taxon>Hologalegina</taxon>
        <taxon>IRL clade</taxon>
        <taxon>Fabeae</taxon>
        <taxon>Vicia</taxon>
    </lineage>
</organism>
<evidence type="ECO:0000313" key="1">
    <source>
        <dbReference type="EMBL" id="CAI8609179.1"/>
    </source>
</evidence>
<dbReference type="EMBL" id="OX451739">
    <property type="protein sequence ID" value="CAI8609179.1"/>
    <property type="molecule type" value="Genomic_DNA"/>
</dbReference>
<dbReference type="AlphaFoldDB" id="A0AAV1AFD9"/>